<accession>A0A1A7NND5</accession>
<dbReference type="Pfam" id="PF03222">
    <property type="entry name" value="Trp_Tyr_perm"/>
    <property type="match status" value="1"/>
</dbReference>
<sequence>MNQKLPSLLGGAMIIAGTAIGAGMFANPTATAGLWFIGSILVLIYTWFCMTTSGLMILEANLHYPTGASFSTIVKDLLGNTANVINSLSLAFVLYILTYAYITSGGGITENLLNQILTTDNHTVELGRSYGSLIFCIILATFVWLSTKAVDRFTTVLIAGMVIAFFLSTTGLLTSIKAEVIFNTIAQGEQSYLPYLLASLPVCLVSFGFHGNVPSLVKYYDRNSKYVEKSIILGSLIALIIYILWQLAIQGNLPRHEFAPVIAKDGDIAALLGALNKYIQTEFIAVTLNFFAYMAIASSFLGVTLGLFDYIADLCKFDDSVAGRTKTTLLTFLPPLVLSLKFPFGFIIAIGYAGLAATIWAAIVPALLAKACRKRFPEQSYTVFGGNFMIYFIILFGVLNIVAQLAARYGFLPVFTG</sequence>
<dbReference type="RefSeq" id="WP_065239956.1">
    <property type="nucleotide sequence ID" value="NZ_JTJM01000065.1"/>
</dbReference>
<evidence type="ECO:0000256" key="2">
    <source>
        <dbReference type="ARBA" id="ARBA00005452"/>
    </source>
</evidence>
<proteinExistence type="inferred from homology"/>
<reference evidence="11 12" key="1">
    <citation type="submission" date="2014-11" db="EMBL/GenBank/DDBJ databases">
        <title>Pan-genome of Gallibacterium spp.</title>
        <authorList>
            <person name="Kudirkiene E."/>
            <person name="Bojesen A.M."/>
        </authorList>
    </citation>
    <scope>NUCLEOTIDE SEQUENCE [LARGE SCALE GENOMIC DNA]</scope>
    <source>
        <strain evidence="11 12">F151</strain>
    </source>
</reference>
<comment type="caution">
    <text evidence="11">The sequence shown here is derived from an EMBL/GenBank/DDBJ whole genome shotgun (WGS) entry which is preliminary data.</text>
</comment>
<feature type="transmembrane region" description="Helical" evidence="10">
    <location>
        <begin position="77"/>
        <end position="102"/>
    </location>
</feature>
<keyword evidence="12" id="KW-1185">Reference proteome</keyword>
<dbReference type="PROSITE" id="PS00594">
    <property type="entry name" value="AROMATIC_AA_PERMEASE_1"/>
    <property type="match status" value="1"/>
</dbReference>
<organism evidence="11 12">
    <name type="scientific">Gallibacterium genomosp. 3</name>
    <dbReference type="NCBI Taxonomy" id="505345"/>
    <lineage>
        <taxon>Bacteria</taxon>
        <taxon>Pseudomonadati</taxon>
        <taxon>Pseudomonadota</taxon>
        <taxon>Gammaproteobacteria</taxon>
        <taxon>Pasteurellales</taxon>
        <taxon>Pasteurellaceae</taxon>
        <taxon>Gallibacterium</taxon>
    </lineage>
</organism>
<dbReference type="InterPro" id="IPR013059">
    <property type="entry name" value="Trp_tyr_transpt"/>
</dbReference>
<dbReference type="EMBL" id="JTJM01000065">
    <property type="protein sequence ID" value="OBW90594.1"/>
    <property type="molecule type" value="Genomic_DNA"/>
</dbReference>
<evidence type="ECO:0000256" key="6">
    <source>
        <dbReference type="ARBA" id="ARBA00022692"/>
    </source>
</evidence>
<evidence type="ECO:0000256" key="1">
    <source>
        <dbReference type="ARBA" id="ARBA00004429"/>
    </source>
</evidence>
<dbReference type="PRINTS" id="PR00166">
    <property type="entry name" value="AROAAPRMEASE"/>
</dbReference>
<feature type="transmembrane region" description="Helical" evidence="10">
    <location>
        <begin position="230"/>
        <end position="249"/>
    </location>
</feature>
<dbReference type="PANTHER" id="PTHR46997">
    <property type="entry name" value="LOW AFFINITY TRYPTOPHAN PERMEASE-RELATED"/>
    <property type="match status" value="1"/>
</dbReference>
<keyword evidence="6 10" id="KW-0812">Transmembrane</keyword>
<name>A0A1A7NND5_9PAST</name>
<feature type="transmembrane region" description="Helical" evidence="10">
    <location>
        <begin position="7"/>
        <end position="26"/>
    </location>
</feature>
<protein>
    <recommendedName>
        <fullName evidence="10">Aromatic amino acid permease</fullName>
    </recommendedName>
</protein>
<comment type="similarity">
    <text evidence="2 10">Belongs to the amino acid/polyamine transporter 2 family. Mtr/TnaB/TyrP permease subfamily.</text>
</comment>
<evidence type="ECO:0000256" key="7">
    <source>
        <dbReference type="ARBA" id="ARBA00022970"/>
    </source>
</evidence>
<comment type="function">
    <text evidence="10">Involved in transporting aromatic amino acids across the cytoplasmic membrane.</text>
</comment>
<feature type="transmembrane region" description="Helical" evidence="10">
    <location>
        <begin position="342"/>
        <end position="368"/>
    </location>
</feature>
<evidence type="ECO:0000256" key="4">
    <source>
        <dbReference type="ARBA" id="ARBA00022475"/>
    </source>
</evidence>
<evidence type="ECO:0000256" key="9">
    <source>
        <dbReference type="ARBA" id="ARBA00023136"/>
    </source>
</evidence>
<evidence type="ECO:0000256" key="8">
    <source>
        <dbReference type="ARBA" id="ARBA00022989"/>
    </source>
</evidence>
<dbReference type="Proteomes" id="UP000243558">
    <property type="component" value="Unassembled WGS sequence"/>
</dbReference>
<feature type="transmembrane region" description="Helical" evidence="10">
    <location>
        <begin position="153"/>
        <end position="172"/>
    </location>
</feature>
<gene>
    <name evidence="11" type="ORF">QV01_10270</name>
</gene>
<evidence type="ECO:0000256" key="3">
    <source>
        <dbReference type="ARBA" id="ARBA00022448"/>
    </source>
</evidence>
<feature type="transmembrane region" description="Helical" evidence="10">
    <location>
        <begin position="129"/>
        <end position="146"/>
    </location>
</feature>
<feature type="transmembrane region" description="Helical" evidence="10">
    <location>
        <begin position="388"/>
        <end position="407"/>
    </location>
</feature>
<dbReference type="OrthoDB" id="18749at2"/>
<feature type="transmembrane region" description="Helical" evidence="10">
    <location>
        <begin position="261"/>
        <end position="279"/>
    </location>
</feature>
<evidence type="ECO:0000256" key="10">
    <source>
        <dbReference type="RuleBase" id="RU367149"/>
    </source>
</evidence>
<dbReference type="GO" id="GO:0005886">
    <property type="term" value="C:plasma membrane"/>
    <property type="evidence" value="ECO:0007669"/>
    <property type="project" value="UniProtKB-SubCell"/>
</dbReference>
<keyword evidence="8 10" id="KW-1133">Transmembrane helix</keyword>
<evidence type="ECO:0000256" key="5">
    <source>
        <dbReference type="ARBA" id="ARBA00022519"/>
    </source>
</evidence>
<keyword evidence="3 10" id="KW-0813">Transport</keyword>
<dbReference type="GO" id="GO:0003333">
    <property type="term" value="P:amino acid transmembrane transport"/>
    <property type="evidence" value="ECO:0007669"/>
    <property type="project" value="InterPro"/>
</dbReference>
<dbReference type="AlphaFoldDB" id="A0A1A7NND5"/>
<keyword evidence="4 10" id="KW-1003">Cell membrane</keyword>
<evidence type="ECO:0000313" key="12">
    <source>
        <dbReference type="Proteomes" id="UP000243558"/>
    </source>
</evidence>
<feature type="transmembrane region" description="Helical" evidence="10">
    <location>
        <begin position="32"/>
        <end position="57"/>
    </location>
</feature>
<dbReference type="InterPro" id="IPR018227">
    <property type="entry name" value="Amino_acid_transport_2"/>
</dbReference>
<dbReference type="GO" id="GO:0015173">
    <property type="term" value="F:aromatic amino acid transmembrane transporter activity"/>
    <property type="evidence" value="ECO:0007669"/>
    <property type="project" value="UniProtKB-UniRule"/>
</dbReference>
<dbReference type="PANTHER" id="PTHR46997:SF1">
    <property type="entry name" value="LOW AFFINITY TRYPTOPHAN PERMEASE-RELATED"/>
    <property type="match status" value="1"/>
</dbReference>
<dbReference type="NCBIfam" id="TIGR00837">
    <property type="entry name" value="araaP"/>
    <property type="match status" value="1"/>
</dbReference>
<keyword evidence="9 10" id="KW-0472">Membrane</keyword>
<feature type="transmembrane region" description="Helical" evidence="10">
    <location>
        <begin position="192"/>
        <end position="209"/>
    </location>
</feature>
<evidence type="ECO:0000313" key="11">
    <source>
        <dbReference type="EMBL" id="OBW90594.1"/>
    </source>
</evidence>
<dbReference type="InterPro" id="IPR013061">
    <property type="entry name" value="Trp/try_permease_CS"/>
</dbReference>
<dbReference type="PATRIC" id="fig|505345.7.peg.2032"/>
<keyword evidence="5 10" id="KW-0997">Cell inner membrane</keyword>
<dbReference type="Gene3D" id="1.20.1740.10">
    <property type="entry name" value="Amino acid/polyamine transporter I"/>
    <property type="match status" value="1"/>
</dbReference>
<comment type="subcellular location">
    <subcellularLocation>
        <location evidence="1 10">Cell inner membrane</location>
        <topology evidence="1 10">Multi-pass membrane protein</topology>
    </subcellularLocation>
</comment>
<keyword evidence="7 10" id="KW-0029">Amino-acid transport</keyword>
<feature type="transmembrane region" description="Helical" evidence="10">
    <location>
        <begin position="291"/>
        <end position="312"/>
    </location>
</feature>